<dbReference type="PROSITE" id="PS00616">
    <property type="entry name" value="HIS_ACID_PHOSPHAT_1"/>
    <property type="match status" value="1"/>
</dbReference>
<proteinExistence type="inferred from homology"/>
<feature type="disulfide bond" evidence="5">
    <location>
        <begin position="261"/>
        <end position="274"/>
    </location>
</feature>
<dbReference type="InterPro" id="IPR016274">
    <property type="entry name" value="Histidine_acid_Pase_euk"/>
</dbReference>
<evidence type="ECO:0000256" key="4">
    <source>
        <dbReference type="PIRSR" id="PIRSR000894-1"/>
    </source>
</evidence>
<dbReference type="OrthoDB" id="6509975at2759"/>
<dbReference type="GO" id="GO:0009277">
    <property type="term" value="C:fungal-type cell wall"/>
    <property type="evidence" value="ECO:0007669"/>
    <property type="project" value="TreeGrafter"/>
</dbReference>
<keyword evidence="2" id="KW-0378">Hydrolase</keyword>
<dbReference type="PANTHER" id="PTHR20963">
    <property type="entry name" value="MULTIPLE INOSITOL POLYPHOSPHATE PHOSPHATASE-RELATED"/>
    <property type="match status" value="1"/>
</dbReference>
<dbReference type="AlphaFoldDB" id="A0A1E4RE04"/>
<feature type="disulfide bond" evidence="5">
    <location>
        <begin position="404"/>
        <end position="412"/>
    </location>
</feature>
<dbReference type="InterPro" id="IPR033379">
    <property type="entry name" value="Acid_Pase_AS"/>
</dbReference>
<sequence length="461" mass="52203">MVSISKIINNGLLLVGQSVYQDVAVPEQASVDNYNVIKYLGGAAPYIQHNGFGISSEIPQQCTLDQAHLISRHGERYPSKGLGKNFEKIYAKFQAYNQTYKGDLSFLNDYEYFVHNKEYYEKETDPKNSEGTYAGTTNALRHGAYFRARYESLFNSNETLPIFTSNSGRVHLTSKYFARGFLGDDYADDKVKYNIITEDGSQGANSLTPYAGCKDYNQSAFDYKVDEYDQTYLKTILKRFQSENPGLNLTSDDVYQLFSWCAFEINVNGTSPFCNLFTTEEYVKYSYNQDLTYFYEHGPGNNLTATIGAPFLNATLQLLKDDKASNKIWLSFTHDTDIEKYHSALGLLEPSSDLPTDHIPFPNPYVHSSIVPQGARLYTEKYTCGNDSYVRFLVNDAVYPLQHCQDGPGFSCSLSGFEDYVNQRLNGKNYLQQCGSHDVPGDVTFFWDYTTTNYTAPDIDS</sequence>
<reference evidence="7" key="1">
    <citation type="submission" date="2016-05" db="EMBL/GenBank/DDBJ databases">
        <title>Comparative genomics of biotechnologically important yeasts.</title>
        <authorList>
            <consortium name="DOE Joint Genome Institute"/>
            <person name="Riley R."/>
            <person name="Haridas S."/>
            <person name="Wolfe K.H."/>
            <person name="Lopes M.R."/>
            <person name="Hittinger C.T."/>
            <person name="Goker M."/>
            <person name="Salamov A."/>
            <person name="Wisecaver J."/>
            <person name="Long T.M."/>
            <person name="Aerts A.L."/>
            <person name="Barry K."/>
            <person name="Choi C."/>
            <person name="Clum A."/>
            <person name="Coughlan A.Y."/>
            <person name="Deshpande S."/>
            <person name="Douglass A.P."/>
            <person name="Hanson S.J."/>
            <person name="Klenk H.-P."/>
            <person name="Labutti K."/>
            <person name="Lapidus A."/>
            <person name="Lindquist E."/>
            <person name="Lipzen A."/>
            <person name="Meier-Kolthoff J.P."/>
            <person name="Ohm R.A."/>
            <person name="Otillar R.P."/>
            <person name="Pangilinan J."/>
            <person name="Peng Y."/>
            <person name="Rokas A."/>
            <person name="Rosa C.A."/>
            <person name="Scheuner C."/>
            <person name="Sibirny A.A."/>
            <person name="Slot J.C."/>
            <person name="Stielow J.B."/>
            <person name="Sun H."/>
            <person name="Kurtzman C.P."/>
            <person name="Blackwell M."/>
            <person name="Grigoriev I.V."/>
            <person name="Jeffries T.W."/>
        </authorList>
    </citation>
    <scope>NUCLEOTIDE SEQUENCE [LARGE SCALE GENOMIC DNA]</scope>
    <source>
        <strain evidence="7">NRRL Y-1933</strain>
    </source>
</reference>
<keyword evidence="3" id="KW-0325">Glycoprotein</keyword>
<protein>
    <submittedName>
        <fullName evidence="6">Acid phosphatase</fullName>
    </submittedName>
</protein>
<accession>A0A1E4RE04</accession>
<dbReference type="EMBL" id="KV454544">
    <property type="protein sequence ID" value="ODV65482.1"/>
    <property type="molecule type" value="Genomic_DNA"/>
</dbReference>
<dbReference type="InterPro" id="IPR000560">
    <property type="entry name" value="His_Pase_clade-2"/>
</dbReference>
<dbReference type="PIRSF" id="PIRSF000894">
    <property type="entry name" value="Acid_phosphatase"/>
    <property type="match status" value="1"/>
</dbReference>
<keyword evidence="5" id="KW-1015">Disulfide bond</keyword>
<dbReference type="InterPro" id="IPR029033">
    <property type="entry name" value="His_PPase_superfam"/>
</dbReference>
<dbReference type="Proteomes" id="UP000095085">
    <property type="component" value="Unassembled WGS sequence"/>
</dbReference>
<dbReference type="SUPFAM" id="SSF53254">
    <property type="entry name" value="Phosphoglycerate mutase-like"/>
    <property type="match status" value="1"/>
</dbReference>
<evidence type="ECO:0000256" key="5">
    <source>
        <dbReference type="PIRSR" id="PIRSR000894-2"/>
    </source>
</evidence>
<dbReference type="PANTHER" id="PTHR20963:SF18">
    <property type="entry name" value="ACID PHOSPHATASE PHO11-RELATED"/>
    <property type="match status" value="1"/>
</dbReference>
<feature type="disulfide bond" evidence="5">
    <location>
        <begin position="62"/>
        <end position="384"/>
    </location>
</feature>
<evidence type="ECO:0000313" key="7">
    <source>
        <dbReference type="Proteomes" id="UP000095085"/>
    </source>
</evidence>
<evidence type="ECO:0000256" key="2">
    <source>
        <dbReference type="ARBA" id="ARBA00022801"/>
    </source>
</evidence>
<evidence type="ECO:0000256" key="3">
    <source>
        <dbReference type="ARBA" id="ARBA00023180"/>
    </source>
</evidence>
<feature type="active site" description="Nucleophile" evidence="4">
    <location>
        <position position="73"/>
    </location>
</feature>
<organism evidence="6 7">
    <name type="scientific">Hyphopichia burtonii NRRL Y-1933</name>
    <dbReference type="NCBI Taxonomy" id="984485"/>
    <lineage>
        <taxon>Eukaryota</taxon>
        <taxon>Fungi</taxon>
        <taxon>Dikarya</taxon>
        <taxon>Ascomycota</taxon>
        <taxon>Saccharomycotina</taxon>
        <taxon>Pichiomycetes</taxon>
        <taxon>Debaryomycetaceae</taxon>
        <taxon>Hyphopichia</taxon>
    </lineage>
</organism>
<evidence type="ECO:0000313" key="6">
    <source>
        <dbReference type="EMBL" id="ODV65482.1"/>
    </source>
</evidence>
<dbReference type="PROSITE" id="PS00778">
    <property type="entry name" value="HIS_ACID_PHOSPHAT_2"/>
    <property type="match status" value="1"/>
</dbReference>
<feature type="active site" description="Proton donor" evidence="4">
    <location>
        <position position="335"/>
    </location>
</feature>
<name>A0A1E4RE04_9ASCO</name>
<comment type="similarity">
    <text evidence="1">Belongs to the histidine acid phosphatase family.</text>
</comment>
<evidence type="ECO:0000256" key="1">
    <source>
        <dbReference type="ARBA" id="ARBA00005375"/>
    </source>
</evidence>
<dbReference type="STRING" id="984485.A0A1E4RE04"/>
<dbReference type="Pfam" id="PF00328">
    <property type="entry name" value="His_Phos_2"/>
    <property type="match status" value="1"/>
</dbReference>
<gene>
    <name evidence="6" type="ORF">HYPBUDRAFT_113832</name>
</gene>
<keyword evidence="7" id="KW-1185">Reference proteome</keyword>
<dbReference type="GO" id="GO:0003993">
    <property type="term" value="F:acid phosphatase activity"/>
    <property type="evidence" value="ECO:0007669"/>
    <property type="project" value="TreeGrafter"/>
</dbReference>
<dbReference type="Gene3D" id="3.40.50.1240">
    <property type="entry name" value="Phosphoglycerate mutase-like"/>
    <property type="match status" value="1"/>
</dbReference>
<dbReference type="CDD" id="cd07061">
    <property type="entry name" value="HP_HAP_like"/>
    <property type="match status" value="1"/>
</dbReference>
<dbReference type="RefSeq" id="XP_020074549.1">
    <property type="nucleotide sequence ID" value="XM_020219002.1"/>
</dbReference>
<dbReference type="GeneID" id="30993552"/>